<evidence type="ECO:0000313" key="11">
    <source>
        <dbReference type="Proteomes" id="UP000297295"/>
    </source>
</evidence>
<dbReference type="InterPro" id="IPR036388">
    <property type="entry name" value="WH-like_DNA-bd_sf"/>
</dbReference>
<dbReference type="InterPro" id="IPR011991">
    <property type="entry name" value="ArsR-like_HTH"/>
</dbReference>
<comment type="catalytic activity">
    <reaction evidence="7">
        <text>arsenic triglutathione + 2 [thioredoxin]-dithiol + 2 S-adenosyl-L-methionine + H2O = dimethylarsinous acid + 2 [thioredoxin]-disulfide + 3 glutathione + 2 S-adenosyl-L-homocysteine + 2 H(+)</text>
        <dbReference type="Rhea" id="RHEA:69464"/>
        <dbReference type="Rhea" id="RHEA-COMP:10698"/>
        <dbReference type="Rhea" id="RHEA-COMP:10700"/>
        <dbReference type="ChEBI" id="CHEBI:15377"/>
        <dbReference type="ChEBI" id="CHEBI:15378"/>
        <dbReference type="ChEBI" id="CHEBI:23808"/>
        <dbReference type="ChEBI" id="CHEBI:29950"/>
        <dbReference type="ChEBI" id="CHEBI:50058"/>
        <dbReference type="ChEBI" id="CHEBI:57856"/>
        <dbReference type="ChEBI" id="CHEBI:57925"/>
        <dbReference type="ChEBI" id="CHEBI:59789"/>
        <dbReference type="ChEBI" id="CHEBI:183640"/>
        <dbReference type="EC" id="2.1.1.137"/>
    </reaction>
</comment>
<dbReference type="Proteomes" id="UP000297295">
    <property type="component" value="Unassembled WGS sequence"/>
</dbReference>
<protein>
    <recommendedName>
        <fullName evidence="5">Arsenite methyltransferase</fullName>
        <ecNumber evidence="4">2.1.1.137</ecNumber>
    </recommendedName>
</protein>
<feature type="domain" description="HTH arsR-type" evidence="9">
    <location>
        <begin position="1"/>
        <end position="91"/>
    </location>
</feature>
<dbReference type="GO" id="GO:0030791">
    <property type="term" value="F:arsenite methyltransferase activity"/>
    <property type="evidence" value="ECO:0007669"/>
    <property type="project" value="UniProtKB-EC"/>
</dbReference>
<comment type="caution">
    <text evidence="10">The sequence shown here is derived from an EMBL/GenBank/DDBJ whole genome shotgun (WGS) entry which is preliminary data.</text>
</comment>
<dbReference type="PANTHER" id="PTHR43675:SF8">
    <property type="entry name" value="ARSENITE METHYLTRANSFERASE"/>
    <property type="match status" value="1"/>
</dbReference>
<dbReference type="Gene3D" id="1.10.10.10">
    <property type="entry name" value="Winged helix-like DNA-binding domain superfamily/Winged helix DNA-binding domain"/>
    <property type="match status" value="1"/>
</dbReference>
<keyword evidence="11" id="KW-1185">Reference proteome</keyword>
<dbReference type="EMBL" id="PGGK01000002">
    <property type="protein sequence ID" value="TGC11065.1"/>
    <property type="molecule type" value="Genomic_DNA"/>
</dbReference>
<dbReference type="OrthoDB" id="57427at2157"/>
<dbReference type="Pfam" id="PF01022">
    <property type="entry name" value="HTH_5"/>
    <property type="match status" value="1"/>
</dbReference>
<evidence type="ECO:0000256" key="7">
    <source>
        <dbReference type="ARBA" id="ARBA00047943"/>
    </source>
</evidence>
<dbReference type="Gene3D" id="3.40.50.150">
    <property type="entry name" value="Vaccinia Virus protein VP39"/>
    <property type="match status" value="1"/>
</dbReference>
<comment type="similarity">
    <text evidence="3">Belongs to the methyltransferase superfamily. Arsenite methyltransferase family.</text>
</comment>
<gene>
    <name evidence="10" type="ORF">CUN85_02645</name>
</gene>
<comment type="catalytic activity">
    <reaction evidence="6">
        <text>arsenic triglutathione + [thioredoxin]-dithiol + S-adenosyl-L-methionine + 2 H2O = methylarsonous acid + [thioredoxin]-disulfide + 3 glutathione + S-adenosyl-L-homocysteine + H(+)</text>
        <dbReference type="Rhea" id="RHEA:69460"/>
        <dbReference type="Rhea" id="RHEA-COMP:10698"/>
        <dbReference type="Rhea" id="RHEA-COMP:10700"/>
        <dbReference type="ChEBI" id="CHEBI:15377"/>
        <dbReference type="ChEBI" id="CHEBI:15378"/>
        <dbReference type="ChEBI" id="CHEBI:17826"/>
        <dbReference type="ChEBI" id="CHEBI:29950"/>
        <dbReference type="ChEBI" id="CHEBI:50058"/>
        <dbReference type="ChEBI" id="CHEBI:57856"/>
        <dbReference type="ChEBI" id="CHEBI:57925"/>
        <dbReference type="ChEBI" id="CHEBI:59789"/>
        <dbReference type="ChEBI" id="CHEBI:183640"/>
        <dbReference type="EC" id="2.1.1.137"/>
    </reaction>
</comment>
<dbReference type="Pfam" id="PF13847">
    <property type="entry name" value="Methyltransf_31"/>
    <property type="match status" value="1"/>
</dbReference>
<dbReference type="GO" id="GO:0003700">
    <property type="term" value="F:DNA-binding transcription factor activity"/>
    <property type="evidence" value="ECO:0007669"/>
    <property type="project" value="InterPro"/>
</dbReference>
<dbReference type="CDD" id="cd00090">
    <property type="entry name" value="HTH_ARSR"/>
    <property type="match status" value="1"/>
</dbReference>
<dbReference type="PROSITE" id="PS50987">
    <property type="entry name" value="HTH_ARSR_2"/>
    <property type="match status" value="1"/>
</dbReference>
<dbReference type="InterPro" id="IPR036390">
    <property type="entry name" value="WH_DNA-bd_sf"/>
</dbReference>
<dbReference type="InterPro" id="IPR025714">
    <property type="entry name" value="Methyltranfer_dom"/>
</dbReference>
<evidence type="ECO:0000256" key="6">
    <source>
        <dbReference type="ARBA" id="ARBA00047941"/>
    </source>
</evidence>
<dbReference type="PRINTS" id="PR00778">
    <property type="entry name" value="HTHARSR"/>
</dbReference>
<dbReference type="NCBIfam" id="NF008823">
    <property type="entry name" value="PRK11873.1"/>
    <property type="match status" value="1"/>
</dbReference>
<evidence type="ECO:0000313" key="10">
    <source>
        <dbReference type="EMBL" id="TGC11065.1"/>
    </source>
</evidence>
<keyword evidence="1" id="KW-0808">Transferase</keyword>
<keyword evidence="2" id="KW-0949">S-adenosyl-L-methionine</keyword>
<evidence type="ECO:0000259" key="9">
    <source>
        <dbReference type="PROSITE" id="PS50987"/>
    </source>
</evidence>
<organism evidence="10 11">
    <name type="scientific">Methanolobus halotolerans</name>
    <dbReference type="NCBI Taxonomy" id="2052935"/>
    <lineage>
        <taxon>Archaea</taxon>
        <taxon>Methanobacteriati</taxon>
        <taxon>Methanobacteriota</taxon>
        <taxon>Stenosarchaea group</taxon>
        <taxon>Methanomicrobia</taxon>
        <taxon>Methanosarcinales</taxon>
        <taxon>Methanosarcinaceae</taxon>
        <taxon>Methanolobus</taxon>
    </lineage>
</organism>
<reference evidence="10 11" key="1">
    <citation type="submission" date="2017-11" db="EMBL/GenBank/DDBJ databases">
        <title>Isolation and Characterization of Methanogenic Archaea from Saline Meromictic Lake at Siberia.</title>
        <authorList>
            <person name="Shen Y."/>
            <person name="Huang H.-H."/>
            <person name="Lai M.-C."/>
            <person name="Chen S.-C."/>
        </authorList>
    </citation>
    <scope>NUCLEOTIDE SEQUENCE [LARGE SCALE GENOMIC DNA]</scope>
    <source>
        <strain evidence="10 11">SY-01</strain>
    </source>
</reference>
<comment type="catalytic activity">
    <reaction evidence="8">
        <text>arsenic triglutathione + 3 [thioredoxin]-dithiol + 3 S-adenosyl-L-methionine = trimethylarsine + 3 [thioredoxin]-disulfide + 3 glutathione + 3 S-adenosyl-L-homocysteine + 3 H(+)</text>
        <dbReference type="Rhea" id="RHEA:69432"/>
        <dbReference type="Rhea" id="RHEA-COMP:10698"/>
        <dbReference type="Rhea" id="RHEA-COMP:10700"/>
        <dbReference type="ChEBI" id="CHEBI:15378"/>
        <dbReference type="ChEBI" id="CHEBI:27130"/>
        <dbReference type="ChEBI" id="CHEBI:29950"/>
        <dbReference type="ChEBI" id="CHEBI:50058"/>
        <dbReference type="ChEBI" id="CHEBI:57856"/>
        <dbReference type="ChEBI" id="CHEBI:57925"/>
        <dbReference type="ChEBI" id="CHEBI:59789"/>
        <dbReference type="ChEBI" id="CHEBI:183640"/>
        <dbReference type="EC" id="2.1.1.137"/>
    </reaction>
</comment>
<evidence type="ECO:0000256" key="2">
    <source>
        <dbReference type="ARBA" id="ARBA00022691"/>
    </source>
</evidence>
<dbReference type="InterPro" id="IPR029063">
    <property type="entry name" value="SAM-dependent_MTases_sf"/>
</dbReference>
<dbReference type="RefSeq" id="WP_135388711.1">
    <property type="nucleotide sequence ID" value="NZ_PGGK01000002.1"/>
</dbReference>
<dbReference type="SUPFAM" id="SSF46785">
    <property type="entry name" value="Winged helix' DNA-binding domain"/>
    <property type="match status" value="1"/>
</dbReference>
<dbReference type="NCBIfam" id="NF033788">
    <property type="entry name" value="HTH_metalloreg"/>
    <property type="match status" value="1"/>
</dbReference>
<dbReference type="SUPFAM" id="SSF53335">
    <property type="entry name" value="S-adenosyl-L-methionine-dependent methyltransferases"/>
    <property type="match status" value="1"/>
</dbReference>
<dbReference type="EC" id="2.1.1.137" evidence="4"/>
<sequence length="343" mass="37578">MSKDKASFFKALGDRTRLTIVGCLLKHDHCACDFSAIAGKDQTTISRHLKVLVEAGILQYEKDGRYVIYSIKDDMMKETLERCGVEKVDSCCPGSTMDANTKKDVVKKNYGKIALGVVQGCGCCGDLTREHVASSIGYSPEDTQSFPEANLGLGCGNPTALGEIKEGDTVLDLGSGAGFDSFLAAKKVGDAGKVIGVDMTGDMIARARKNAKEYGYGNVEFRQGDIEDLPVETDSIDVIISNCVINLAPDKSGVFKEAYRVLMDDGRMYISDIVLLKELTEEEKNNEELICACVGGALLKDDYLRIIKDAGFQVRIIDEDKDISKRQYSDYPLESLKLELRKK</sequence>
<evidence type="ECO:0000256" key="1">
    <source>
        <dbReference type="ARBA" id="ARBA00022679"/>
    </source>
</evidence>
<dbReference type="CDD" id="cd02440">
    <property type="entry name" value="AdoMet_MTases"/>
    <property type="match status" value="1"/>
</dbReference>
<name>A0A4E0Q1T9_9EURY</name>
<evidence type="ECO:0000256" key="5">
    <source>
        <dbReference type="ARBA" id="ARBA00034545"/>
    </source>
</evidence>
<accession>A0A4E0Q1T9</accession>
<dbReference type="PANTHER" id="PTHR43675">
    <property type="entry name" value="ARSENITE METHYLTRANSFERASE"/>
    <property type="match status" value="1"/>
</dbReference>
<dbReference type="SMART" id="SM00418">
    <property type="entry name" value="HTH_ARSR"/>
    <property type="match status" value="1"/>
</dbReference>
<evidence type="ECO:0000256" key="3">
    <source>
        <dbReference type="ARBA" id="ARBA00034487"/>
    </source>
</evidence>
<proteinExistence type="inferred from homology"/>
<dbReference type="InterPro" id="IPR026669">
    <property type="entry name" value="Arsenite_MeTrfase-like"/>
</dbReference>
<evidence type="ECO:0000256" key="8">
    <source>
        <dbReference type="ARBA" id="ARBA00048428"/>
    </source>
</evidence>
<evidence type="ECO:0000256" key="4">
    <source>
        <dbReference type="ARBA" id="ARBA00034521"/>
    </source>
</evidence>
<dbReference type="AlphaFoldDB" id="A0A4E0Q1T9"/>
<dbReference type="InterPro" id="IPR001845">
    <property type="entry name" value="HTH_ArsR_DNA-bd_dom"/>
</dbReference>